<comment type="caution">
    <text evidence="8">The sequence shown here is derived from an EMBL/GenBank/DDBJ whole genome shotgun (WGS) entry which is preliminary data.</text>
</comment>
<evidence type="ECO:0000313" key="8">
    <source>
        <dbReference type="EMBL" id="GHJ88197.1"/>
    </source>
</evidence>
<comment type="subcellular location">
    <subcellularLocation>
        <location evidence="1">Membrane</location>
    </subcellularLocation>
</comment>
<evidence type="ECO:0000256" key="3">
    <source>
        <dbReference type="ARBA" id="ARBA00022737"/>
    </source>
</evidence>
<feature type="region of interest" description="Disordered" evidence="6">
    <location>
        <begin position="1"/>
        <end position="70"/>
    </location>
</feature>
<keyword evidence="2 7" id="KW-0812">Transmembrane</keyword>
<protein>
    <recommendedName>
        <fullName evidence="10">Mitochondrial carrier</fullName>
    </recommendedName>
</protein>
<dbReference type="SUPFAM" id="SSF103506">
    <property type="entry name" value="Mitochondrial carrier"/>
    <property type="match status" value="1"/>
</dbReference>
<evidence type="ECO:0000256" key="7">
    <source>
        <dbReference type="SAM" id="Phobius"/>
    </source>
</evidence>
<dbReference type="InterPro" id="IPR023395">
    <property type="entry name" value="MCP_dom_sf"/>
</dbReference>
<accession>A0A8H3YHH4</accession>
<feature type="transmembrane region" description="Helical" evidence="7">
    <location>
        <begin position="490"/>
        <end position="511"/>
    </location>
</feature>
<keyword evidence="3" id="KW-0677">Repeat</keyword>
<keyword evidence="9" id="KW-1185">Reference proteome</keyword>
<evidence type="ECO:0000256" key="5">
    <source>
        <dbReference type="ARBA" id="ARBA00023136"/>
    </source>
</evidence>
<dbReference type="EMBL" id="BLZA01000030">
    <property type="protein sequence ID" value="GHJ88197.1"/>
    <property type="molecule type" value="Genomic_DNA"/>
</dbReference>
<proteinExistence type="predicted"/>
<feature type="compositionally biased region" description="Low complexity" evidence="6">
    <location>
        <begin position="45"/>
        <end position="59"/>
    </location>
</feature>
<dbReference type="PANTHER" id="PTHR24089">
    <property type="entry name" value="SOLUTE CARRIER FAMILY 25"/>
    <property type="match status" value="1"/>
</dbReference>
<feature type="compositionally biased region" description="Polar residues" evidence="6">
    <location>
        <begin position="28"/>
        <end position="44"/>
    </location>
</feature>
<evidence type="ECO:0000256" key="6">
    <source>
        <dbReference type="SAM" id="MobiDB-lite"/>
    </source>
</evidence>
<dbReference type="Gene3D" id="1.50.40.10">
    <property type="entry name" value="Mitochondrial carrier domain"/>
    <property type="match status" value="1"/>
</dbReference>
<sequence>MAGTNPAPASVRNLYTPPQEEWLFLPPTGNNQQSNTSAGFSTNAPTNSSSLGSGPTSTLAGVELDPTDPEESLTFSDIAQLFASEFLTTAMGMPFEVGKTLLQVEYKPKEGVTAGTVDEVVVDARGDLTDEESVIDENEGQSARLRNVEASITNPEEAEAYFQDAIQGGTRSYITPTTQEDDEPVDQAGYLPEPAPKYVLKTDVSPSGSSGVWGMMRRIRRTPSEGLPALWKGQLITTIHSLLSNNIQPIVHTFLLISLPPAVARDELNAELELPLTSHPHPTLPLGLHVASHLLTHVFLSPLELLRTRLIVQPSSLKESKSSLSLLKDAVNREGGFMGLYLHSHLIVPAILEHTLRPLLTLSIPLFIERQLSITPDVSPVTYSMLDLSLGLASLLVILPIETVRKRLQLQDRALVDYLDEGKPRDRKSIVRLRQRPYHGVVEAIWRIITEETTAVPKKRRRRSRGAATATAGEGPQGGRFDGVKQLYRGFGMAAGAHLTVFALGLVSAGLGGRSVEYGWKEI</sequence>
<dbReference type="Proteomes" id="UP000620104">
    <property type="component" value="Unassembled WGS sequence"/>
</dbReference>
<dbReference type="GO" id="GO:0016020">
    <property type="term" value="C:membrane"/>
    <property type="evidence" value="ECO:0007669"/>
    <property type="project" value="UniProtKB-SubCell"/>
</dbReference>
<reference evidence="8" key="1">
    <citation type="submission" date="2020-07" db="EMBL/GenBank/DDBJ databases">
        <title>Draft Genome Sequence of a Deep-Sea Yeast, Naganishia (Cryptococcus) liquefaciens strain N6.</title>
        <authorList>
            <person name="Han Y.W."/>
            <person name="Kajitani R."/>
            <person name="Morimoto H."/>
            <person name="Parhat M."/>
            <person name="Tsubouchi H."/>
            <person name="Bakenova O."/>
            <person name="Ogata M."/>
            <person name="Argunhan B."/>
            <person name="Aoki R."/>
            <person name="Kajiwara S."/>
            <person name="Itoh T."/>
            <person name="Iwasaki H."/>
        </authorList>
    </citation>
    <scope>NUCLEOTIDE SEQUENCE</scope>
    <source>
        <strain evidence="8">N6</strain>
    </source>
</reference>
<evidence type="ECO:0000313" key="9">
    <source>
        <dbReference type="Proteomes" id="UP000620104"/>
    </source>
</evidence>
<evidence type="ECO:0008006" key="10">
    <source>
        <dbReference type="Google" id="ProtNLM"/>
    </source>
</evidence>
<evidence type="ECO:0000256" key="2">
    <source>
        <dbReference type="ARBA" id="ARBA00022692"/>
    </source>
</evidence>
<dbReference type="AlphaFoldDB" id="A0A8H3YHH4"/>
<evidence type="ECO:0000256" key="4">
    <source>
        <dbReference type="ARBA" id="ARBA00022989"/>
    </source>
</evidence>
<dbReference type="OrthoDB" id="77989at2759"/>
<feature type="region of interest" description="Disordered" evidence="6">
    <location>
        <begin position="457"/>
        <end position="477"/>
    </location>
</feature>
<organism evidence="8 9">
    <name type="scientific">Naganishia liquefaciens</name>
    <dbReference type="NCBI Taxonomy" id="104408"/>
    <lineage>
        <taxon>Eukaryota</taxon>
        <taxon>Fungi</taxon>
        <taxon>Dikarya</taxon>
        <taxon>Basidiomycota</taxon>
        <taxon>Agaricomycotina</taxon>
        <taxon>Tremellomycetes</taxon>
        <taxon>Filobasidiales</taxon>
        <taxon>Filobasidiaceae</taxon>
        <taxon>Naganishia</taxon>
    </lineage>
</organism>
<name>A0A8H3YHH4_9TREE</name>
<evidence type="ECO:0000256" key="1">
    <source>
        <dbReference type="ARBA" id="ARBA00004370"/>
    </source>
</evidence>
<gene>
    <name evidence="8" type="ORF">NliqN6_4599</name>
</gene>
<keyword evidence="5 7" id="KW-0472">Membrane</keyword>
<keyword evidence="4 7" id="KW-1133">Transmembrane helix</keyword>